<feature type="binding site" evidence="12">
    <location>
        <begin position="254"/>
        <end position="255"/>
    </location>
    <ligand>
        <name>ATP</name>
        <dbReference type="ChEBI" id="CHEBI:30616"/>
    </ligand>
</feature>
<reference evidence="14 15" key="1">
    <citation type="submission" date="2019-02" db="EMBL/GenBank/DDBJ databases">
        <title>Pedobacter sp. RP-1-13 sp. nov., isolated from Arctic soil.</title>
        <authorList>
            <person name="Dahal R.H."/>
        </authorList>
    </citation>
    <scope>NUCLEOTIDE SEQUENCE [LARGE SCALE GENOMIC DNA]</scope>
    <source>
        <strain evidence="14 15">RP-1-13</strain>
    </source>
</reference>
<evidence type="ECO:0000256" key="5">
    <source>
        <dbReference type="ARBA" id="ARBA00022723"/>
    </source>
</evidence>
<dbReference type="InterPro" id="IPR002139">
    <property type="entry name" value="Ribo/fructo_kinase"/>
</dbReference>
<evidence type="ECO:0000256" key="4">
    <source>
        <dbReference type="ARBA" id="ARBA00022679"/>
    </source>
</evidence>
<dbReference type="PANTHER" id="PTHR10584:SF166">
    <property type="entry name" value="RIBOKINASE"/>
    <property type="match status" value="1"/>
</dbReference>
<dbReference type="EC" id="2.7.1.15" evidence="2 12"/>
<protein>
    <recommendedName>
        <fullName evidence="3 12">Ribokinase</fullName>
        <shortName evidence="12">RK</shortName>
        <ecNumber evidence="2 12">2.7.1.15</ecNumber>
    </recommendedName>
</protein>
<dbReference type="InterPro" id="IPR029056">
    <property type="entry name" value="Ribokinase-like"/>
</dbReference>
<comment type="pathway">
    <text evidence="12">Carbohydrate metabolism; D-ribose degradation; D-ribose 5-phosphate from beta-D-ribopyranose: step 2/2.</text>
</comment>
<evidence type="ECO:0000256" key="9">
    <source>
        <dbReference type="ARBA" id="ARBA00022842"/>
    </source>
</evidence>
<comment type="similarity">
    <text evidence="1">Belongs to the carbohydrate kinase pfkB family.</text>
</comment>
<comment type="subcellular location">
    <subcellularLocation>
        <location evidence="12">Cytoplasm</location>
    </subcellularLocation>
</comment>
<feature type="binding site" evidence="12">
    <location>
        <begin position="41"/>
        <end position="45"/>
    </location>
    <ligand>
        <name>substrate</name>
    </ligand>
</feature>
<dbReference type="Gene3D" id="3.40.1190.20">
    <property type="match status" value="1"/>
</dbReference>
<dbReference type="OrthoDB" id="9775849at2"/>
<keyword evidence="12" id="KW-0963">Cytoplasm</keyword>
<keyword evidence="7 12" id="KW-0418">Kinase</keyword>
<comment type="subunit">
    <text evidence="12">Homodimer.</text>
</comment>
<sequence>MKNKNIVVIGSYLVALVMDTDRIPLTGETVLARNFRQTHGGKGSNQAVQAARLGANTSFVGRIGKDAFGESFIKLCELENVNAEFVFQSTDMPTGAGFIICDELGFNVITIDIAAINQFSRKDIDTALSLITDNSIVLLQLEIPLDTALYAAEKAKQKGAIVILNPAPAQNLMGYDLSMIDILTPNETEAKICAGLVNDAAYSDEEVAQQLLSLGCKNILVTLGEKGSFLCNSSVAMLIPSISVNEVIDTTGAGDAFNAGLAVALSEGKIIMEAAQFANVVGGLSVTKSDTIPSYHFRAQVQEYMDRSAHV</sequence>
<keyword evidence="11 12" id="KW-0119">Carbohydrate metabolism</keyword>
<dbReference type="RefSeq" id="WP_131554764.1">
    <property type="nucleotide sequence ID" value="NZ_SJSK01000005.1"/>
</dbReference>
<comment type="cofactor">
    <cofactor evidence="12">
        <name>Mg(2+)</name>
        <dbReference type="ChEBI" id="CHEBI:18420"/>
    </cofactor>
    <text evidence="12">Requires a divalent cation, most likely magnesium in vivo, as an electrophilic catalyst to aid phosphoryl group transfer. It is the chelate of the metal and the nucleotide that is the actual substrate.</text>
</comment>
<evidence type="ECO:0000259" key="13">
    <source>
        <dbReference type="Pfam" id="PF00294"/>
    </source>
</evidence>
<proteinExistence type="inferred from homology"/>
<feature type="binding site" evidence="12">
    <location>
        <position position="142"/>
    </location>
    <ligand>
        <name>substrate</name>
    </ligand>
</feature>
<feature type="binding site" evidence="12">
    <location>
        <begin position="222"/>
        <end position="227"/>
    </location>
    <ligand>
        <name>ATP</name>
        <dbReference type="ChEBI" id="CHEBI:30616"/>
    </ligand>
</feature>
<keyword evidence="5 12" id="KW-0479">Metal-binding</keyword>
<comment type="function">
    <text evidence="12">Catalyzes the phosphorylation of ribose at O-5 in a reaction requiring ATP and magnesium. The resulting D-ribose-5-phosphate can then be used either for sythesis of nucleotides, histidine, and tryptophan, or as a component of the pentose phosphate pathway.</text>
</comment>
<dbReference type="EMBL" id="SJSK01000005">
    <property type="protein sequence ID" value="TCC88710.1"/>
    <property type="molecule type" value="Genomic_DNA"/>
</dbReference>
<evidence type="ECO:0000256" key="1">
    <source>
        <dbReference type="ARBA" id="ARBA00005380"/>
    </source>
</evidence>
<dbReference type="InterPro" id="IPR011877">
    <property type="entry name" value="Ribokinase"/>
</dbReference>
<comment type="caution">
    <text evidence="14">The sequence shown here is derived from an EMBL/GenBank/DDBJ whole genome shotgun (WGS) entry which is preliminary data.</text>
</comment>
<dbReference type="InterPro" id="IPR002173">
    <property type="entry name" value="Carboh/pur_kinase_PfkB_CS"/>
</dbReference>
<dbReference type="HAMAP" id="MF_01987">
    <property type="entry name" value="Ribokinase"/>
    <property type="match status" value="1"/>
</dbReference>
<feature type="domain" description="Carbohydrate kinase PfkB" evidence="13">
    <location>
        <begin position="4"/>
        <end position="294"/>
    </location>
</feature>
<dbReference type="GO" id="GO:0005524">
    <property type="term" value="F:ATP binding"/>
    <property type="evidence" value="ECO:0007669"/>
    <property type="project" value="UniProtKB-UniRule"/>
</dbReference>
<dbReference type="PANTHER" id="PTHR10584">
    <property type="entry name" value="SUGAR KINASE"/>
    <property type="match status" value="1"/>
</dbReference>
<evidence type="ECO:0000256" key="3">
    <source>
        <dbReference type="ARBA" id="ARBA00016943"/>
    </source>
</evidence>
<keyword evidence="9 12" id="KW-0460">Magnesium</keyword>
<comment type="catalytic activity">
    <reaction evidence="12">
        <text>D-ribose + ATP = D-ribose 5-phosphate + ADP + H(+)</text>
        <dbReference type="Rhea" id="RHEA:13697"/>
        <dbReference type="ChEBI" id="CHEBI:15378"/>
        <dbReference type="ChEBI" id="CHEBI:30616"/>
        <dbReference type="ChEBI" id="CHEBI:47013"/>
        <dbReference type="ChEBI" id="CHEBI:78346"/>
        <dbReference type="ChEBI" id="CHEBI:456216"/>
        <dbReference type="EC" id="2.7.1.15"/>
    </reaction>
</comment>
<feature type="binding site" evidence="12">
    <location>
        <position position="279"/>
    </location>
    <ligand>
        <name>ATP</name>
        <dbReference type="ChEBI" id="CHEBI:30616"/>
    </ligand>
</feature>
<keyword evidence="15" id="KW-1185">Reference proteome</keyword>
<evidence type="ECO:0000313" key="15">
    <source>
        <dbReference type="Proteomes" id="UP000292884"/>
    </source>
</evidence>
<dbReference type="PRINTS" id="PR00990">
    <property type="entry name" value="RIBOKINASE"/>
</dbReference>
<comment type="similarity">
    <text evidence="12">Belongs to the carbohydrate kinase PfkB family. Ribokinase subfamily.</text>
</comment>
<feature type="binding site" evidence="12">
    <location>
        <position position="255"/>
    </location>
    <ligand>
        <name>substrate</name>
    </ligand>
</feature>
<evidence type="ECO:0000256" key="8">
    <source>
        <dbReference type="ARBA" id="ARBA00022840"/>
    </source>
</evidence>
<dbReference type="Pfam" id="PF00294">
    <property type="entry name" value="PfkB"/>
    <property type="match status" value="1"/>
</dbReference>
<dbReference type="InterPro" id="IPR011611">
    <property type="entry name" value="PfkB_dom"/>
</dbReference>
<feature type="binding site" evidence="12">
    <location>
        <position position="186"/>
    </location>
    <ligand>
        <name>ATP</name>
        <dbReference type="ChEBI" id="CHEBI:30616"/>
    </ligand>
</feature>
<comment type="activity regulation">
    <text evidence="12">Activated by a monovalent cation that binds near, but not in, the active site. The most likely occupant of the site in vivo is potassium. Ion binding induces a conformational change that may alter substrate affinity.</text>
</comment>
<keyword evidence="4 12" id="KW-0808">Transferase</keyword>
<dbReference type="CDD" id="cd01174">
    <property type="entry name" value="ribokinase"/>
    <property type="match status" value="1"/>
</dbReference>
<dbReference type="SUPFAM" id="SSF53613">
    <property type="entry name" value="Ribokinase-like"/>
    <property type="match status" value="1"/>
</dbReference>
<organism evidence="14 15">
    <name type="scientific">Pedobacter frigiditerrae</name>
    <dbReference type="NCBI Taxonomy" id="2530452"/>
    <lineage>
        <taxon>Bacteria</taxon>
        <taxon>Pseudomonadati</taxon>
        <taxon>Bacteroidota</taxon>
        <taxon>Sphingobacteriia</taxon>
        <taxon>Sphingobacteriales</taxon>
        <taxon>Sphingobacteriaceae</taxon>
        <taxon>Pedobacter</taxon>
    </lineage>
</organism>
<comment type="caution">
    <text evidence="12">Lacks conserved residue(s) required for the propagation of feature annotation.</text>
</comment>
<dbReference type="GO" id="GO:0005829">
    <property type="term" value="C:cytosol"/>
    <property type="evidence" value="ECO:0007669"/>
    <property type="project" value="TreeGrafter"/>
</dbReference>
<dbReference type="GO" id="GO:0004747">
    <property type="term" value="F:ribokinase activity"/>
    <property type="evidence" value="ECO:0007669"/>
    <property type="project" value="UniProtKB-UniRule"/>
</dbReference>
<evidence type="ECO:0000256" key="2">
    <source>
        <dbReference type="ARBA" id="ARBA00012035"/>
    </source>
</evidence>
<keyword evidence="8 12" id="KW-0067">ATP-binding</keyword>
<keyword evidence="10 12" id="KW-0630">Potassium</keyword>
<dbReference type="AlphaFoldDB" id="A0A4R0MPH5"/>
<gene>
    <name evidence="12" type="primary">rbsK</name>
    <name evidence="14" type="ORF">EZ428_18920</name>
</gene>
<dbReference type="Proteomes" id="UP000292884">
    <property type="component" value="Unassembled WGS sequence"/>
</dbReference>
<feature type="active site" description="Proton acceptor" evidence="12">
    <location>
        <position position="255"/>
    </location>
</feature>
<feature type="binding site" evidence="12">
    <location>
        <position position="285"/>
    </location>
    <ligand>
        <name>K(+)</name>
        <dbReference type="ChEBI" id="CHEBI:29103"/>
    </ligand>
</feature>
<dbReference type="GO" id="GO:0046872">
    <property type="term" value="F:metal ion binding"/>
    <property type="evidence" value="ECO:0007669"/>
    <property type="project" value="UniProtKB-KW"/>
</dbReference>
<evidence type="ECO:0000256" key="7">
    <source>
        <dbReference type="ARBA" id="ARBA00022777"/>
    </source>
</evidence>
<dbReference type="GO" id="GO:0019303">
    <property type="term" value="P:D-ribose catabolic process"/>
    <property type="evidence" value="ECO:0007669"/>
    <property type="project" value="UniProtKB-UniRule"/>
</dbReference>
<feature type="binding site" evidence="12">
    <location>
        <position position="249"/>
    </location>
    <ligand>
        <name>K(+)</name>
        <dbReference type="ChEBI" id="CHEBI:29103"/>
    </ligand>
</feature>
<accession>A0A4R0MPH5</accession>
<dbReference type="PROSITE" id="PS00584">
    <property type="entry name" value="PFKB_KINASES_2"/>
    <property type="match status" value="1"/>
</dbReference>
<feature type="binding site" evidence="12">
    <location>
        <position position="288"/>
    </location>
    <ligand>
        <name>K(+)</name>
        <dbReference type="ChEBI" id="CHEBI:29103"/>
    </ligand>
</feature>
<evidence type="ECO:0000256" key="10">
    <source>
        <dbReference type="ARBA" id="ARBA00022958"/>
    </source>
</evidence>
<evidence type="ECO:0000256" key="6">
    <source>
        <dbReference type="ARBA" id="ARBA00022741"/>
    </source>
</evidence>
<evidence type="ECO:0000313" key="14">
    <source>
        <dbReference type="EMBL" id="TCC88710.1"/>
    </source>
</evidence>
<name>A0A4R0MPH5_9SPHI</name>
<feature type="binding site" evidence="12">
    <location>
        <position position="251"/>
    </location>
    <ligand>
        <name>K(+)</name>
        <dbReference type="ChEBI" id="CHEBI:29103"/>
    </ligand>
</feature>
<feature type="binding site" evidence="12">
    <location>
        <position position="294"/>
    </location>
    <ligand>
        <name>K(+)</name>
        <dbReference type="ChEBI" id="CHEBI:29103"/>
    </ligand>
</feature>
<evidence type="ECO:0000256" key="12">
    <source>
        <dbReference type="HAMAP-Rule" id="MF_01987"/>
    </source>
</evidence>
<dbReference type="UniPathway" id="UPA00916">
    <property type="reaction ID" value="UER00889"/>
</dbReference>
<keyword evidence="6 12" id="KW-0547">Nucleotide-binding</keyword>
<evidence type="ECO:0000256" key="11">
    <source>
        <dbReference type="ARBA" id="ARBA00023277"/>
    </source>
</evidence>